<dbReference type="STRING" id="271157.SAMN05444396_11088"/>
<dbReference type="InterPro" id="IPR050769">
    <property type="entry name" value="NAT_camello-type"/>
</dbReference>
<name>A0A1M5JD34_9FLAO</name>
<keyword evidence="1 3" id="KW-0808">Transferase</keyword>
<evidence type="ECO:0000313" key="3">
    <source>
        <dbReference type="EMBL" id="SHG38421.1"/>
    </source>
</evidence>
<evidence type="ECO:0000259" key="2">
    <source>
        <dbReference type="PROSITE" id="PS51186"/>
    </source>
</evidence>
<evidence type="ECO:0000313" key="4">
    <source>
        <dbReference type="Proteomes" id="UP000184036"/>
    </source>
</evidence>
<dbReference type="CDD" id="cd04301">
    <property type="entry name" value="NAT_SF"/>
    <property type="match status" value="1"/>
</dbReference>
<dbReference type="AlphaFoldDB" id="A0A1M5JD34"/>
<dbReference type="PANTHER" id="PTHR13947:SF37">
    <property type="entry name" value="LD18367P"/>
    <property type="match status" value="1"/>
</dbReference>
<dbReference type="PANTHER" id="PTHR13947">
    <property type="entry name" value="GNAT FAMILY N-ACETYLTRANSFERASE"/>
    <property type="match status" value="1"/>
</dbReference>
<dbReference type="InterPro" id="IPR000182">
    <property type="entry name" value="GNAT_dom"/>
</dbReference>
<evidence type="ECO:0000256" key="1">
    <source>
        <dbReference type="ARBA" id="ARBA00022679"/>
    </source>
</evidence>
<sequence length="163" mass="18802">MENYTIRKIKKEDNQQVAQLIRAVFEELEIPKVGTAYEDPYLDYMFEEYNKSRSVYFVVENNDKIVGCAGIAQLENEEETICELQKMYFLPETRKKGIGAEMMELCLQSAKNFGFEKCYLETMPFMIDAQKLYSRSGFEPISAPMGSTGHVSCPVWMLKDLAL</sequence>
<dbReference type="Pfam" id="PF00583">
    <property type="entry name" value="Acetyltransf_1"/>
    <property type="match status" value="1"/>
</dbReference>
<feature type="domain" description="N-acetyltransferase" evidence="2">
    <location>
        <begin position="4"/>
        <end position="162"/>
    </location>
</feature>
<gene>
    <name evidence="3" type="ORF">SAMN05444396_11088</name>
</gene>
<reference evidence="4" key="1">
    <citation type="submission" date="2016-11" db="EMBL/GenBank/DDBJ databases">
        <authorList>
            <person name="Varghese N."/>
            <person name="Submissions S."/>
        </authorList>
    </citation>
    <scope>NUCLEOTIDE SEQUENCE [LARGE SCALE GENOMIC DNA]</scope>
    <source>
        <strain evidence="4">DSM 19741</strain>
    </source>
</reference>
<dbReference type="InterPro" id="IPR016181">
    <property type="entry name" value="Acyl_CoA_acyltransferase"/>
</dbReference>
<keyword evidence="4" id="KW-1185">Reference proteome</keyword>
<dbReference type="SUPFAM" id="SSF55729">
    <property type="entry name" value="Acyl-CoA N-acyltransferases (Nat)"/>
    <property type="match status" value="1"/>
</dbReference>
<organism evidence="3 4">
    <name type="scientific">Flavobacterium segetis</name>
    <dbReference type="NCBI Taxonomy" id="271157"/>
    <lineage>
        <taxon>Bacteria</taxon>
        <taxon>Pseudomonadati</taxon>
        <taxon>Bacteroidota</taxon>
        <taxon>Flavobacteriia</taxon>
        <taxon>Flavobacteriales</taxon>
        <taxon>Flavobacteriaceae</taxon>
        <taxon>Flavobacterium</taxon>
    </lineage>
</organism>
<dbReference type="EMBL" id="FQWE01000010">
    <property type="protein sequence ID" value="SHG38421.1"/>
    <property type="molecule type" value="Genomic_DNA"/>
</dbReference>
<protein>
    <submittedName>
        <fullName evidence="3">Putative acetyltransferase</fullName>
    </submittedName>
</protein>
<dbReference type="RefSeq" id="WP_072993282.1">
    <property type="nucleotide sequence ID" value="NZ_FQWE01000010.1"/>
</dbReference>
<proteinExistence type="predicted"/>
<dbReference type="GO" id="GO:0008080">
    <property type="term" value="F:N-acetyltransferase activity"/>
    <property type="evidence" value="ECO:0007669"/>
    <property type="project" value="InterPro"/>
</dbReference>
<accession>A0A1M5JD34</accession>
<dbReference type="Gene3D" id="3.40.630.30">
    <property type="match status" value="1"/>
</dbReference>
<dbReference type="OrthoDB" id="5419426at2"/>
<dbReference type="Proteomes" id="UP000184036">
    <property type="component" value="Unassembled WGS sequence"/>
</dbReference>
<dbReference type="PROSITE" id="PS51186">
    <property type="entry name" value="GNAT"/>
    <property type="match status" value="1"/>
</dbReference>